<sequence>MTKQKLELTWIDKDKRPRLEPRILLEDPEKSYHARHRLTDNDIFDNRLIFGDNLLALKALEQEFSGKVKCVFIDPPYNTGSAFTHYDDGLEHSIWLGLMRDRLEVIRRLLADDGSLWITIDDNECHYLKVVCDEVFGRGNFVANVVWQKKFSPQANSVWLSDSHDHVLVYAKNKETWRPNLLPRTEDADSRYSNSDNDPRGPWTSGDFTISLTGGQRGAQFAKTGFSENIFEITTPSGRKLMPTKGRCWAASPKRFEELRADNRIWFGETGNNVPRIKRFLSEVQEGIVSMTVWLRTEVGDNQDAKREVAKFNSEAIFSTPKPERLIQRILELSTRQGDLVLDSFAGSGTTGAVAHKMGRRWILVELGEHCHTHIIPRLQKVIDGEDQGGISKAVNWQGGGGFRYYKLAPSLIVNDRWGNPVVNPDYNAAMLAEALCKLEGFTYAPSESRWWQHGHSSERDFIYVTTQNLSAEQFQALADEVGGEYSLLVCCSAFRDVTAAQANERWPNLTLKKIPKMVLARCEWGHDDYSLNVANLPMAVSQPMPESAKPDKTKDKTPRSGQISLFAEDDDL</sequence>
<dbReference type="Proteomes" id="UP000005090">
    <property type="component" value="Chromosome"/>
</dbReference>
<keyword evidence="3 9" id="KW-0489">Methyltransferase</keyword>
<keyword evidence="10" id="KW-1185">Reference proteome</keyword>
<name>H8GQQ5_METAL</name>
<evidence type="ECO:0000256" key="1">
    <source>
        <dbReference type="ARBA" id="ARBA00006594"/>
    </source>
</evidence>
<evidence type="ECO:0000313" key="10">
    <source>
        <dbReference type="Proteomes" id="UP000005090"/>
    </source>
</evidence>
<keyword evidence="5" id="KW-0949">S-adenosyl-L-methionine</keyword>
<evidence type="ECO:0000256" key="5">
    <source>
        <dbReference type="ARBA" id="ARBA00022691"/>
    </source>
</evidence>
<keyword evidence="4" id="KW-0808">Transferase</keyword>
<dbReference type="GO" id="GO:0032259">
    <property type="term" value="P:methylation"/>
    <property type="evidence" value="ECO:0007669"/>
    <property type="project" value="UniProtKB-KW"/>
</dbReference>
<dbReference type="InterPro" id="IPR002941">
    <property type="entry name" value="DNA_methylase_N4/N6"/>
</dbReference>
<dbReference type="PRINTS" id="PR00506">
    <property type="entry name" value="D21N6MTFRASE"/>
</dbReference>
<accession>H8GQQ5</accession>
<proteinExistence type="inferred from homology"/>
<dbReference type="SUPFAM" id="SSF53335">
    <property type="entry name" value="S-adenosyl-L-methionine-dependent methyltransferases"/>
    <property type="match status" value="1"/>
</dbReference>
<feature type="region of interest" description="Disordered" evidence="7">
    <location>
        <begin position="185"/>
        <end position="205"/>
    </location>
</feature>
<feature type="compositionally biased region" description="Basic and acidic residues" evidence="7">
    <location>
        <begin position="549"/>
        <end position="559"/>
    </location>
</feature>
<comment type="catalytic activity">
    <reaction evidence="6">
        <text>a 2'-deoxyadenosine in DNA + S-adenosyl-L-methionine = an N(6)-methyl-2'-deoxyadenosine in DNA + S-adenosyl-L-homocysteine + H(+)</text>
        <dbReference type="Rhea" id="RHEA:15197"/>
        <dbReference type="Rhea" id="RHEA-COMP:12418"/>
        <dbReference type="Rhea" id="RHEA-COMP:12419"/>
        <dbReference type="ChEBI" id="CHEBI:15378"/>
        <dbReference type="ChEBI" id="CHEBI:57856"/>
        <dbReference type="ChEBI" id="CHEBI:59789"/>
        <dbReference type="ChEBI" id="CHEBI:90615"/>
        <dbReference type="ChEBI" id="CHEBI:90616"/>
        <dbReference type="EC" id="2.1.1.72"/>
    </reaction>
</comment>
<dbReference type="Gene3D" id="3.40.50.150">
    <property type="entry name" value="Vaccinia Virus protein VP39"/>
    <property type="match status" value="1"/>
</dbReference>
<dbReference type="InterPro" id="IPR002052">
    <property type="entry name" value="DNA_methylase_N6_adenine_CS"/>
</dbReference>
<reference evidence="9 10" key="1">
    <citation type="journal article" date="2013" name="Genome Announc.">
        <title>Genome Sequence of the Obligate Gammaproteobacterial Methanotroph Methylomicrobium album Strain BG8.</title>
        <authorList>
            <person name="Kits K.D."/>
            <person name="Kalyuzhnaya M.G."/>
            <person name="Klotz M.G."/>
            <person name="Jetten M.S."/>
            <person name="Op den Camp H.J."/>
            <person name="Vuilleumier S."/>
            <person name="Bringel F."/>
            <person name="Dispirito A.A."/>
            <person name="Murrell J.C."/>
            <person name="Bruce D."/>
            <person name="Cheng J.F."/>
            <person name="Copeland A."/>
            <person name="Goodwin L."/>
            <person name="Hauser L."/>
            <person name="Lajus A."/>
            <person name="Land M.L."/>
            <person name="Lapidus A."/>
            <person name="Lucas S."/>
            <person name="Medigue C."/>
            <person name="Pitluck S."/>
            <person name="Woyke T."/>
            <person name="Zeytun A."/>
            <person name="Stein L.Y."/>
        </authorList>
    </citation>
    <scope>NUCLEOTIDE SEQUENCE [LARGE SCALE GENOMIC DNA]</scope>
    <source>
        <strain evidence="9 10">BG8</strain>
    </source>
</reference>
<dbReference type="EC" id="2.1.1.72" evidence="2"/>
<dbReference type="GO" id="GO:0009007">
    <property type="term" value="F:site-specific DNA-methyltransferase (adenine-specific) activity"/>
    <property type="evidence" value="ECO:0007669"/>
    <property type="project" value="UniProtKB-EC"/>
</dbReference>
<dbReference type="Pfam" id="PF01555">
    <property type="entry name" value="N6_N4_Mtase"/>
    <property type="match status" value="1"/>
</dbReference>
<dbReference type="InterPro" id="IPR002295">
    <property type="entry name" value="N4/N6-MTase_EcoPI_Mod-like"/>
</dbReference>
<dbReference type="eggNOG" id="COG2189">
    <property type="taxonomic scope" value="Bacteria"/>
</dbReference>
<dbReference type="HOGENOM" id="CLU_020164_1_1_6"/>
<dbReference type="PROSITE" id="PS00092">
    <property type="entry name" value="N6_MTASE"/>
    <property type="match status" value="1"/>
</dbReference>
<dbReference type="STRING" id="686340.Metal_3380"/>
<dbReference type="PIRSF" id="PIRSF015855">
    <property type="entry name" value="TypeIII_Mtase_mKpnI"/>
    <property type="match status" value="1"/>
</dbReference>
<dbReference type="GO" id="GO:0003677">
    <property type="term" value="F:DNA binding"/>
    <property type="evidence" value="ECO:0007669"/>
    <property type="project" value="InterPro"/>
</dbReference>
<evidence type="ECO:0000256" key="4">
    <source>
        <dbReference type="ARBA" id="ARBA00022679"/>
    </source>
</evidence>
<dbReference type="RefSeq" id="WP_005374082.1">
    <property type="nucleotide sequence ID" value="NZ_CM001475.1"/>
</dbReference>
<evidence type="ECO:0000256" key="3">
    <source>
        <dbReference type="ARBA" id="ARBA00022603"/>
    </source>
</evidence>
<dbReference type="InterPro" id="IPR029063">
    <property type="entry name" value="SAM-dependent_MTases_sf"/>
</dbReference>
<evidence type="ECO:0000259" key="8">
    <source>
        <dbReference type="Pfam" id="PF01555"/>
    </source>
</evidence>
<organism evidence="9 10">
    <name type="scientific">Methylomicrobium album BG8</name>
    <dbReference type="NCBI Taxonomy" id="686340"/>
    <lineage>
        <taxon>Bacteria</taxon>
        <taxon>Pseudomonadati</taxon>
        <taxon>Pseudomonadota</taxon>
        <taxon>Gammaproteobacteria</taxon>
        <taxon>Methylococcales</taxon>
        <taxon>Methylococcaceae</taxon>
        <taxon>Methylomicrobium</taxon>
    </lineage>
</organism>
<evidence type="ECO:0000256" key="6">
    <source>
        <dbReference type="ARBA" id="ARBA00047942"/>
    </source>
</evidence>
<feature type="region of interest" description="Disordered" evidence="7">
    <location>
        <begin position="542"/>
        <end position="573"/>
    </location>
</feature>
<dbReference type="GO" id="GO:0008170">
    <property type="term" value="F:N-methyltransferase activity"/>
    <property type="evidence" value="ECO:0007669"/>
    <property type="project" value="InterPro"/>
</dbReference>
<dbReference type="REBASE" id="62978">
    <property type="entry name" value="M.MalBG8ORF3380P"/>
</dbReference>
<feature type="domain" description="DNA methylase N-4/N-6" evidence="8">
    <location>
        <begin position="68"/>
        <end position="373"/>
    </location>
</feature>
<comment type="similarity">
    <text evidence="1">Belongs to the N(4)/N(6)-methyltransferase family.</text>
</comment>
<evidence type="ECO:0000256" key="7">
    <source>
        <dbReference type="SAM" id="MobiDB-lite"/>
    </source>
</evidence>
<protein>
    <recommendedName>
        <fullName evidence="2">site-specific DNA-methyltransferase (adenine-specific)</fullName>
        <ecNumber evidence="2">2.1.1.72</ecNumber>
    </recommendedName>
</protein>
<gene>
    <name evidence="9" type="ORF">Metal_3380</name>
</gene>
<dbReference type="EMBL" id="CM001475">
    <property type="protein sequence ID" value="EIC31040.1"/>
    <property type="molecule type" value="Genomic_DNA"/>
</dbReference>
<evidence type="ECO:0000313" key="9">
    <source>
        <dbReference type="EMBL" id="EIC31040.1"/>
    </source>
</evidence>
<evidence type="ECO:0000256" key="2">
    <source>
        <dbReference type="ARBA" id="ARBA00011900"/>
    </source>
</evidence>
<dbReference type="AlphaFoldDB" id="H8GQQ5"/>